<protein>
    <submittedName>
        <fullName evidence="1">Uncharacterized protein</fullName>
    </submittedName>
</protein>
<evidence type="ECO:0000313" key="2">
    <source>
        <dbReference type="Proteomes" id="UP000058012"/>
    </source>
</evidence>
<keyword evidence="2" id="KW-1185">Reference proteome</keyword>
<dbReference type="AlphaFoldDB" id="A0A117UVX4"/>
<dbReference type="EMBL" id="LLZS01000006">
    <property type="protein sequence ID" value="KUR71851.1"/>
    <property type="molecule type" value="Genomic_DNA"/>
</dbReference>
<organism evidence="1 2">
    <name type="scientific">Novosphingobium fuchskuhlense</name>
    <dbReference type="NCBI Taxonomy" id="1117702"/>
    <lineage>
        <taxon>Bacteria</taxon>
        <taxon>Pseudomonadati</taxon>
        <taxon>Pseudomonadota</taxon>
        <taxon>Alphaproteobacteria</taxon>
        <taxon>Sphingomonadales</taxon>
        <taxon>Sphingomonadaceae</taxon>
        <taxon>Novosphingobium</taxon>
    </lineage>
</organism>
<name>A0A117UVX4_9SPHN</name>
<comment type="caution">
    <text evidence="1">The sequence shown here is derived from an EMBL/GenBank/DDBJ whole genome shotgun (WGS) entry which is preliminary data.</text>
</comment>
<dbReference type="Proteomes" id="UP000058012">
    <property type="component" value="Unassembled WGS sequence"/>
</dbReference>
<accession>A0A117UVX4</accession>
<sequence>MKAEGRGTAIEVSLNSQRASLSLQLDSGTEFINDADGDTDLYIGLLEVAQNVCEAIWRGE</sequence>
<evidence type="ECO:0000313" key="1">
    <source>
        <dbReference type="EMBL" id="KUR71851.1"/>
    </source>
</evidence>
<dbReference type="RefSeq" id="WP_067909033.1">
    <property type="nucleotide sequence ID" value="NZ_KQ954244.1"/>
</dbReference>
<gene>
    <name evidence="1" type="ORF">AQZ52_09735</name>
</gene>
<reference evidence="1 2" key="1">
    <citation type="submission" date="2015-10" db="EMBL/GenBank/DDBJ databases">
        <title>Draft genome sequence of Novosphingobium fuchskuhlense DSM 25065 isolated from a surface water sample of the southwest basin of Lake Grosse Fuchskuhle.</title>
        <authorList>
            <person name="Ruckert C."/>
            <person name="Winkler A."/>
            <person name="Glaeser J."/>
            <person name="Grossart H.-P."/>
            <person name="Kalinowski J."/>
            <person name="Glaeser S."/>
        </authorList>
    </citation>
    <scope>NUCLEOTIDE SEQUENCE [LARGE SCALE GENOMIC DNA]</scope>
    <source>
        <strain evidence="1 2">FNE08-7</strain>
    </source>
</reference>
<proteinExistence type="predicted"/>